<accession>A0ABV7VMI8</accession>
<evidence type="ECO:0000313" key="5">
    <source>
        <dbReference type="Proteomes" id="UP001595711"/>
    </source>
</evidence>
<dbReference type="PROSITE" id="PS50005">
    <property type="entry name" value="TPR"/>
    <property type="match status" value="1"/>
</dbReference>
<dbReference type="InterPro" id="IPR051012">
    <property type="entry name" value="CellSynth/LPSAsmb/PSIAsmb"/>
</dbReference>
<dbReference type="Proteomes" id="UP001595711">
    <property type="component" value="Unassembled WGS sequence"/>
</dbReference>
<gene>
    <name evidence="4" type="ORF">ACFOOQ_21745</name>
</gene>
<reference evidence="5" key="1">
    <citation type="journal article" date="2019" name="Int. J. Syst. Evol. Microbiol.">
        <title>The Global Catalogue of Microorganisms (GCM) 10K type strain sequencing project: providing services to taxonomists for standard genome sequencing and annotation.</title>
        <authorList>
            <consortium name="The Broad Institute Genomics Platform"/>
            <consortium name="The Broad Institute Genome Sequencing Center for Infectious Disease"/>
            <person name="Wu L."/>
            <person name="Ma J."/>
        </authorList>
    </citation>
    <scope>NUCLEOTIDE SEQUENCE [LARGE SCALE GENOMIC DNA]</scope>
    <source>
        <strain evidence="5">KCTC 42182</strain>
    </source>
</reference>
<dbReference type="Pfam" id="PF13432">
    <property type="entry name" value="TPR_16"/>
    <property type="match status" value="1"/>
</dbReference>
<dbReference type="Gene3D" id="1.25.40.10">
    <property type="entry name" value="Tetratricopeptide repeat domain"/>
    <property type="match status" value="2"/>
</dbReference>
<dbReference type="InterPro" id="IPR011990">
    <property type="entry name" value="TPR-like_helical_dom_sf"/>
</dbReference>
<evidence type="ECO:0000256" key="2">
    <source>
        <dbReference type="ARBA" id="ARBA00022803"/>
    </source>
</evidence>
<dbReference type="EMBL" id="JBHRYJ010000007">
    <property type="protein sequence ID" value="MFC3678188.1"/>
    <property type="molecule type" value="Genomic_DNA"/>
</dbReference>
<sequence length="333" mass="36176">MPQTDLQTANALAAAAAAALQAGDLPLAVSRFEAARRLAPADRAVLRSLGALYRHGNDWPKAWSVAETGLRITADQDAGFRDDRLAAMAGAGFTDAAGSLAAAWATMEPDNPQARYRFGDLLLKTGRHAAALAELQAALARQPDRPDILVAAAEAAFRTGDHARSRAWLDRAVALDPDNRSVRMARATIMLSLSIWDPGLADYEHRLRPDALLQVTRSLSLPRWQGEDLTGKTLLVVAEQGVGDQIRLARDLATLRGLCGHLIVECAPRLVPLFTRSLPGLTIAASVERRDGRVHHFDYGWLVQHPPADAYIELGSVMLRLWQRGLPPDRPIP</sequence>
<organism evidence="4 5">
    <name type="scientific">Ferrovibrio xuzhouensis</name>
    <dbReference type="NCBI Taxonomy" id="1576914"/>
    <lineage>
        <taxon>Bacteria</taxon>
        <taxon>Pseudomonadati</taxon>
        <taxon>Pseudomonadota</taxon>
        <taxon>Alphaproteobacteria</taxon>
        <taxon>Rhodospirillales</taxon>
        <taxon>Rhodospirillaceae</taxon>
        <taxon>Ferrovibrio</taxon>
    </lineage>
</organism>
<keyword evidence="2 3" id="KW-0802">TPR repeat</keyword>
<dbReference type="PANTHER" id="PTHR45586:SF1">
    <property type="entry name" value="LIPOPOLYSACCHARIDE ASSEMBLY PROTEIN B"/>
    <property type="match status" value="1"/>
</dbReference>
<dbReference type="SUPFAM" id="SSF48452">
    <property type="entry name" value="TPR-like"/>
    <property type="match status" value="1"/>
</dbReference>
<evidence type="ECO:0000256" key="1">
    <source>
        <dbReference type="ARBA" id="ARBA00022737"/>
    </source>
</evidence>
<evidence type="ECO:0000256" key="3">
    <source>
        <dbReference type="PROSITE-ProRule" id="PRU00339"/>
    </source>
</evidence>
<evidence type="ECO:0000313" key="4">
    <source>
        <dbReference type="EMBL" id="MFC3678188.1"/>
    </source>
</evidence>
<dbReference type="InterPro" id="IPR019734">
    <property type="entry name" value="TPR_rpt"/>
</dbReference>
<protein>
    <submittedName>
        <fullName evidence="4">Tetratricopeptide repeat protein</fullName>
    </submittedName>
</protein>
<comment type="caution">
    <text evidence="4">The sequence shown here is derived from an EMBL/GenBank/DDBJ whole genome shotgun (WGS) entry which is preliminary data.</text>
</comment>
<proteinExistence type="predicted"/>
<keyword evidence="1" id="KW-0677">Repeat</keyword>
<dbReference type="SMART" id="SM00028">
    <property type="entry name" value="TPR"/>
    <property type="match status" value="3"/>
</dbReference>
<feature type="repeat" description="TPR" evidence="3">
    <location>
        <begin position="112"/>
        <end position="145"/>
    </location>
</feature>
<keyword evidence="5" id="KW-1185">Reference proteome</keyword>
<dbReference type="RefSeq" id="WP_379729793.1">
    <property type="nucleotide sequence ID" value="NZ_JBHRYJ010000007.1"/>
</dbReference>
<dbReference type="PANTHER" id="PTHR45586">
    <property type="entry name" value="TPR REPEAT-CONTAINING PROTEIN PA4667"/>
    <property type="match status" value="1"/>
</dbReference>
<name>A0ABV7VMI8_9PROT</name>